<evidence type="ECO:0000313" key="3">
    <source>
        <dbReference type="Proteomes" id="UP000886842"/>
    </source>
</evidence>
<evidence type="ECO:0008006" key="4">
    <source>
        <dbReference type="Google" id="ProtNLM"/>
    </source>
</evidence>
<organism evidence="2 3">
    <name type="scientific">Candidatus Avipropionibacterium avicola</name>
    <dbReference type="NCBI Taxonomy" id="2840701"/>
    <lineage>
        <taxon>Bacteria</taxon>
        <taxon>Bacillati</taxon>
        <taxon>Actinomycetota</taxon>
        <taxon>Actinomycetes</taxon>
        <taxon>Propionibacteriales</taxon>
        <taxon>Propionibacteriaceae</taxon>
        <taxon>Propionibacteriaceae incertae sedis</taxon>
        <taxon>Candidatus Avipropionibacterium</taxon>
    </lineage>
</organism>
<accession>A0A9D1H0Z0</accession>
<evidence type="ECO:0000313" key="2">
    <source>
        <dbReference type="EMBL" id="HIT76837.1"/>
    </source>
</evidence>
<comment type="caution">
    <text evidence="2">The sequence shown here is derived from an EMBL/GenBank/DDBJ whole genome shotgun (WGS) entry which is preliminary data.</text>
</comment>
<protein>
    <recommendedName>
        <fullName evidence="4">SPOR domain-containing protein</fullName>
    </recommendedName>
</protein>
<gene>
    <name evidence="2" type="ORF">IAA98_14755</name>
</gene>
<reference evidence="2" key="2">
    <citation type="journal article" date="2021" name="PeerJ">
        <title>Extensive microbial diversity within the chicken gut microbiome revealed by metagenomics and culture.</title>
        <authorList>
            <person name="Gilroy R."/>
            <person name="Ravi A."/>
            <person name="Getino M."/>
            <person name="Pursley I."/>
            <person name="Horton D.L."/>
            <person name="Alikhan N.F."/>
            <person name="Baker D."/>
            <person name="Gharbi K."/>
            <person name="Hall N."/>
            <person name="Watson M."/>
            <person name="Adriaenssens E.M."/>
            <person name="Foster-Nyarko E."/>
            <person name="Jarju S."/>
            <person name="Secka A."/>
            <person name="Antonio M."/>
            <person name="Oren A."/>
            <person name="Chaudhuri R.R."/>
            <person name="La Ragione R."/>
            <person name="Hildebrand F."/>
            <person name="Pallen M.J."/>
        </authorList>
    </citation>
    <scope>NUCLEOTIDE SEQUENCE</scope>
    <source>
        <strain evidence="2">ChiGjej1B1-24693</strain>
    </source>
</reference>
<evidence type="ECO:0000256" key="1">
    <source>
        <dbReference type="SAM" id="MobiDB-lite"/>
    </source>
</evidence>
<dbReference type="AlphaFoldDB" id="A0A9D1H0Z0"/>
<sequence length="65" mass="7558">MAEIQYYYCLTHQVVEPSDQGCRAVDRLGPYPDRAAAEQALDRVADRNDEWENDPNWNDPDDDED</sequence>
<feature type="compositionally biased region" description="Acidic residues" evidence="1">
    <location>
        <begin position="51"/>
        <end position="65"/>
    </location>
</feature>
<feature type="region of interest" description="Disordered" evidence="1">
    <location>
        <begin position="43"/>
        <end position="65"/>
    </location>
</feature>
<proteinExistence type="predicted"/>
<dbReference type="EMBL" id="DVLP01000424">
    <property type="protein sequence ID" value="HIT76837.1"/>
    <property type="molecule type" value="Genomic_DNA"/>
</dbReference>
<reference evidence="2" key="1">
    <citation type="submission" date="2020-10" db="EMBL/GenBank/DDBJ databases">
        <authorList>
            <person name="Gilroy R."/>
        </authorList>
    </citation>
    <scope>NUCLEOTIDE SEQUENCE</scope>
    <source>
        <strain evidence="2">ChiGjej1B1-24693</strain>
    </source>
</reference>
<name>A0A9D1H0Z0_9ACTN</name>
<dbReference type="Proteomes" id="UP000886842">
    <property type="component" value="Unassembled WGS sequence"/>
</dbReference>